<organism evidence="5">
    <name type="scientific">Hyperionvirus sp</name>
    <dbReference type="NCBI Taxonomy" id="2487770"/>
    <lineage>
        <taxon>Viruses</taxon>
        <taxon>Varidnaviria</taxon>
        <taxon>Bamfordvirae</taxon>
        <taxon>Nucleocytoviricota</taxon>
        <taxon>Megaviricetes</taxon>
        <taxon>Imitervirales</taxon>
        <taxon>Mimiviridae</taxon>
        <taxon>Klosneuvirinae</taxon>
    </lineage>
</organism>
<dbReference type="PANTHER" id="PTHR43667">
    <property type="entry name" value="CYCLOPROPANE-FATTY-ACYL-PHOSPHOLIPID SYNTHASE"/>
    <property type="match status" value="1"/>
</dbReference>
<evidence type="ECO:0000256" key="1">
    <source>
        <dbReference type="ARBA" id="ARBA00022603"/>
    </source>
</evidence>
<dbReference type="CDD" id="cd02440">
    <property type="entry name" value="AdoMet_MTases"/>
    <property type="match status" value="1"/>
</dbReference>
<protein>
    <submittedName>
        <fullName evidence="5">SAM-dependent methyltransferase</fullName>
    </submittedName>
</protein>
<dbReference type="InterPro" id="IPR029063">
    <property type="entry name" value="SAM-dependent_MTases_sf"/>
</dbReference>
<dbReference type="PANTHER" id="PTHR43667:SF1">
    <property type="entry name" value="CYCLOPROPANE-FATTY-ACYL-PHOSPHOLIPID SYNTHASE"/>
    <property type="match status" value="1"/>
</dbReference>
<gene>
    <name evidence="5" type="ORF">Hyperionvirus12_26</name>
</gene>
<accession>A0A3G5AEN3</accession>
<proteinExistence type="predicted"/>
<dbReference type="InterPro" id="IPR050723">
    <property type="entry name" value="CFA/CMAS"/>
</dbReference>
<name>A0A3G5AEN3_9VIRU</name>
<reference evidence="5" key="1">
    <citation type="submission" date="2018-10" db="EMBL/GenBank/DDBJ databases">
        <title>Hidden diversity of soil giant viruses.</title>
        <authorList>
            <person name="Schulz F."/>
            <person name="Alteio L."/>
            <person name="Goudeau D."/>
            <person name="Ryan E.M."/>
            <person name="Malmstrom R.R."/>
            <person name="Blanchard J."/>
            <person name="Woyke T."/>
        </authorList>
    </citation>
    <scope>NUCLEOTIDE SEQUENCE</scope>
    <source>
        <strain evidence="5">HYV1</strain>
    </source>
</reference>
<dbReference type="Pfam" id="PF02353">
    <property type="entry name" value="CMAS"/>
    <property type="match status" value="1"/>
</dbReference>
<dbReference type="EMBL" id="MK072394">
    <property type="protein sequence ID" value="AYV83829.1"/>
    <property type="molecule type" value="Genomic_DNA"/>
</dbReference>
<keyword evidence="4" id="KW-0443">Lipid metabolism</keyword>
<keyword evidence="2 5" id="KW-0808">Transferase</keyword>
<dbReference type="Gene3D" id="3.40.50.150">
    <property type="entry name" value="Vaccinia Virus protein VP39"/>
    <property type="match status" value="1"/>
</dbReference>
<evidence type="ECO:0000256" key="2">
    <source>
        <dbReference type="ARBA" id="ARBA00022679"/>
    </source>
</evidence>
<dbReference type="GO" id="GO:0032259">
    <property type="term" value="P:methylation"/>
    <property type="evidence" value="ECO:0007669"/>
    <property type="project" value="UniProtKB-KW"/>
</dbReference>
<keyword evidence="3" id="KW-0949">S-adenosyl-L-methionine</keyword>
<dbReference type="SUPFAM" id="SSF53335">
    <property type="entry name" value="S-adenosyl-L-methionine-dependent methyltransferases"/>
    <property type="match status" value="1"/>
</dbReference>
<dbReference type="GO" id="GO:0008168">
    <property type="term" value="F:methyltransferase activity"/>
    <property type="evidence" value="ECO:0007669"/>
    <property type="project" value="UniProtKB-KW"/>
</dbReference>
<sequence length="328" mass="38253">MWLFLIICLGLCWLVRYYREVYVDNGSVGEAYDIFTDCFYPLRSDFTGAGYNGDFTLSLEQAQQNKYDRIFEFLGFKKGDVVLDVGCGWGYLVEEVNRRGGKGIGITLSKKQVEAGVNRGLDLRILNWKNIDVGKFGKVDHVVSVGAFEHFVSPGEGAKPHVHDGVYDSYFRFCHEILKDNGRMYLQTMTFTKTGEEVARRVCYDIDVALATPVGSNDYLFALLTYFYPESFLPLGFEHIERTAKPYFGVATHNSGRKDYIITMIEWGKRLEKFPFRYKLWLYCKYVPLMLVNKKIWYSYLSFKNEANYEAFKRELFEHERIYFIKKT</sequence>
<keyword evidence="1 5" id="KW-0489">Methyltransferase</keyword>
<evidence type="ECO:0000256" key="4">
    <source>
        <dbReference type="ARBA" id="ARBA00023098"/>
    </source>
</evidence>
<evidence type="ECO:0000313" key="5">
    <source>
        <dbReference type="EMBL" id="AYV83829.1"/>
    </source>
</evidence>
<dbReference type="GO" id="GO:0006629">
    <property type="term" value="P:lipid metabolic process"/>
    <property type="evidence" value="ECO:0007669"/>
    <property type="project" value="UniProtKB-KW"/>
</dbReference>
<evidence type="ECO:0000256" key="3">
    <source>
        <dbReference type="ARBA" id="ARBA00022691"/>
    </source>
</evidence>